<dbReference type="Proteomes" id="UP000317421">
    <property type="component" value="Unassembled WGS sequence"/>
</dbReference>
<keyword evidence="4" id="KW-1185">Reference proteome</keyword>
<organism evidence="3 4">
    <name type="scientific">Botrimarina colliarenosi</name>
    <dbReference type="NCBI Taxonomy" id="2528001"/>
    <lineage>
        <taxon>Bacteria</taxon>
        <taxon>Pseudomonadati</taxon>
        <taxon>Planctomycetota</taxon>
        <taxon>Planctomycetia</taxon>
        <taxon>Pirellulales</taxon>
        <taxon>Lacipirellulaceae</taxon>
        <taxon>Botrimarina</taxon>
    </lineage>
</organism>
<feature type="compositionally biased region" description="Basic and acidic residues" evidence="2">
    <location>
        <begin position="261"/>
        <end position="273"/>
    </location>
</feature>
<feature type="region of interest" description="Disordered" evidence="2">
    <location>
        <begin position="1"/>
        <end position="24"/>
    </location>
</feature>
<dbReference type="AlphaFoldDB" id="A0A5C6AB18"/>
<feature type="coiled-coil region" evidence="1">
    <location>
        <begin position="182"/>
        <end position="213"/>
    </location>
</feature>
<dbReference type="RefSeq" id="WP_146445275.1">
    <property type="nucleotide sequence ID" value="NZ_SJPR01000003.1"/>
</dbReference>
<reference evidence="3 4" key="1">
    <citation type="submission" date="2019-02" db="EMBL/GenBank/DDBJ databases">
        <title>Deep-cultivation of Planctomycetes and their phenomic and genomic characterization uncovers novel biology.</title>
        <authorList>
            <person name="Wiegand S."/>
            <person name="Jogler M."/>
            <person name="Boedeker C."/>
            <person name="Pinto D."/>
            <person name="Vollmers J."/>
            <person name="Rivas-Marin E."/>
            <person name="Kohn T."/>
            <person name="Peeters S.H."/>
            <person name="Heuer A."/>
            <person name="Rast P."/>
            <person name="Oberbeckmann S."/>
            <person name="Bunk B."/>
            <person name="Jeske O."/>
            <person name="Meyerdierks A."/>
            <person name="Storesund J.E."/>
            <person name="Kallscheuer N."/>
            <person name="Luecker S."/>
            <person name="Lage O.M."/>
            <person name="Pohl T."/>
            <person name="Merkel B.J."/>
            <person name="Hornburger P."/>
            <person name="Mueller R.-W."/>
            <person name="Bruemmer F."/>
            <person name="Labrenz M."/>
            <person name="Spormann A.M."/>
            <person name="Op Den Camp H."/>
            <person name="Overmann J."/>
            <person name="Amann R."/>
            <person name="Jetten M.S.M."/>
            <person name="Mascher T."/>
            <person name="Medema M.H."/>
            <person name="Devos D.P."/>
            <person name="Kaster A.-K."/>
            <person name="Ovreas L."/>
            <person name="Rohde M."/>
            <person name="Galperin M.Y."/>
            <person name="Jogler C."/>
        </authorList>
    </citation>
    <scope>NUCLEOTIDE SEQUENCE [LARGE SCALE GENOMIC DNA]</scope>
    <source>
        <strain evidence="3 4">Pla108</strain>
    </source>
</reference>
<evidence type="ECO:0000313" key="4">
    <source>
        <dbReference type="Proteomes" id="UP000317421"/>
    </source>
</evidence>
<sequence length="297" mass="33083">MTEVSAETPPVGASDADSSSEAVQEFVRSAGQTLRVDAVRGVLRGVKLLGLRSLNGRRYEEPALRKAIGLYEGSKVNVNHPTRDPLAPRDYRDRLGVVRNVRLQAGTGLYGDLHYNPSHPLAEQLAWDAEHAPENVGLSHNVLARTRREGSDVVIEAITRVQSVDLVADPATTSGLFEQQETPEAEATLAAVRGEIEELQEQLKQACEQALRESRWRRVEQHLREHNVSAASSKSLLNEAFARRLLEADEADLDALIREEVRTAESRKPRSREQPSFVTREQGPDTKSFVESITRRR</sequence>
<gene>
    <name evidence="3" type="ORF">Pla108_25430</name>
</gene>
<comment type="caution">
    <text evidence="3">The sequence shown here is derived from an EMBL/GenBank/DDBJ whole genome shotgun (WGS) entry which is preliminary data.</text>
</comment>
<dbReference type="OrthoDB" id="291901at2"/>
<proteinExistence type="predicted"/>
<name>A0A5C6AB18_9BACT</name>
<protein>
    <submittedName>
        <fullName evidence="3">Uncharacterized protein</fullName>
    </submittedName>
</protein>
<feature type="region of interest" description="Disordered" evidence="2">
    <location>
        <begin position="261"/>
        <end position="297"/>
    </location>
</feature>
<evidence type="ECO:0000313" key="3">
    <source>
        <dbReference type="EMBL" id="TWT96769.1"/>
    </source>
</evidence>
<accession>A0A5C6AB18</accession>
<evidence type="ECO:0000256" key="1">
    <source>
        <dbReference type="SAM" id="Coils"/>
    </source>
</evidence>
<keyword evidence="1" id="KW-0175">Coiled coil</keyword>
<dbReference type="EMBL" id="SJPR01000003">
    <property type="protein sequence ID" value="TWT96769.1"/>
    <property type="molecule type" value="Genomic_DNA"/>
</dbReference>
<evidence type="ECO:0000256" key="2">
    <source>
        <dbReference type="SAM" id="MobiDB-lite"/>
    </source>
</evidence>